<keyword evidence="4 6" id="KW-1133">Transmembrane helix</keyword>
<comment type="caution">
    <text evidence="8">The sequence shown here is derived from an EMBL/GenBank/DDBJ whole genome shotgun (WGS) entry which is preliminary data.</text>
</comment>
<dbReference type="GO" id="GO:0005886">
    <property type="term" value="C:plasma membrane"/>
    <property type="evidence" value="ECO:0007669"/>
    <property type="project" value="UniProtKB-SubCell"/>
</dbReference>
<keyword evidence="2" id="KW-1003">Cell membrane</keyword>
<organism evidence="8 9">
    <name type="scientific">Nocardioides agariphilus</name>
    <dbReference type="NCBI Taxonomy" id="433664"/>
    <lineage>
        <taxon>Bacteria</taxon>
        <taxon>Bacillati</taxon>
        <taxon>Actinomycetota</taxon>
        <taxon>Actinomycetes</taxon>
        <taxon>Propionibacteriales</taxon>
        <taxon>Nocardioidaceae</taxon>
        <taxon>Nocardioides</taxon>
    </lineage>
</organism>
<keyword evidence="3 6" id="KW-0812">Transmembrane</keyword>
<evidence type="ECO:0000313" key="8">
    <source>
        <dbReference type="EMBL" id="MBF4769492.1"/>
    </source>
</evidence>
<evidence type="ECO:0000256" key="2">
    <source>
        <dbReference type="ARBA" id="ARBA00022475"/>
    </source>
</evidence>
<dbReference type="PANTHER" id="PTHR33885:SF3">
    <property type="entry name" value="PHAGE SHOCK PROTEIN C"/>
    <property type="match status" value="1"/>
</dbReference>
<evidence type="ECO:0000256" key="4">
    <source>
        <dbReference type="ARBA" id="ARBA00022989"/>
    </source>
</evidence>
<accession>A0A930VRT7</accession>
<dbReference type="RefSeq" id="WP_194697639.1">
    <property type="nucleotide sequence ID" value="NZ_JADKPO010000026.1"/>
</dbReference>
<evidence type="ECO:0000256" key="6">
    <source>
        <dbReference type="SAM" id="Phobius"/>
    </source>
</evidence>
<evidence type="ECO:0000256" key="1">
    <source>
        <dbReference type="ARBA" id="ARBA00004162"/>
    </source>
</evidence>
<protein>
    <submittedName>
        <fullName evidence="8">PspC domain-containing protein</fullName>
    </submittedName>
</protein>
<dbReference type="PANTHER" id="PTHR33885">
    <property type="entry name" value="PHAGE SHOCK PROTEIN C"/>
    <property type="match status" value="1"/>
</dbReference>
<evidence type="ECO:0000256" key="3">
    <source>
        <dbReference type="ARBA" id="ARBA00022692"/>
    </source>
</evidence>
<dbReference type="EMBL" id="JADKPO010000026">
    <property type="protein sequence ID" value="MBF4769492.1"/>
    <property type="molecule type" value="Genomic_DNA"/>
</dbReference>
<keyword evidence="5 6" id="KW-0472">Membrane</keyword>
<feature type="transmembrane region" description="Helical" evidence="6">
    <location>
        <begin position="46"/>
        <end position="70"/>
    </location>
</feature>
<comment type="subcellular location">
    <subcellularLocation>
        <location evidence="1">Cell membrane</location>
        <topology evidence="1">Single-pass membrane protein</topology>
    </subcellularLocation>
</comment>
<evidence type="ECO:0000313" key="9">
    <source>
        <dbReference type="Proteomes" id="UP000660668"/>
    </source>
</evidence>
<feature type="domain" description="Phage shock protein PspC N-terminal" evidence="7">
    <location>
        <begin position="15"/>
        <end position="73"/>
    </location>
</feature>
<dbReference type="AlphaFoldDB" id="A0A930VRT7"/>
<gene>
    <name evidence="8" type="ORF">ISU10_17120</name>
</gene>
<evidence type="ECO:0000259" key="7">
    <source>
        <dbReference type="Pfam" id="PF04024"/>
    </source>
</evidence>
<name>A0A930VRT7_9ACTN</name>
<dbReference type="InterPro" id="IPR007168">
    <property type="entry name" value="Phageshock_PspC_N"/>
</dbReference>
<dbReference type="Pfam" id="PF04024">
    <property type="entry name" value="PspC"/>
    <property type="match status" value="1"/>
</dbReference>
<reference evidence="8" key="1">
    <citation type="submission" date="2020-11" db="EMBL/GenBank/DDBJ databases">
        <title>Nocardioides cynanchi sp. nov., isolated from soil of rhizosphere of Cynanchum wilfordii.</title>
        <authorList>
            <person name="Lee J.-S."/>
            <person name="Suh M.K."/>
            <person name="Kim J.-S."/>
        </authorList>
    </citation>
    <scope>NUCLEOTIDE SEQUENCE</scope>
    <source>
        <strain evidence="8">KCTC 19276</strain>
    </source>
</reference>
<dbReference type="InterPro" id="IPR052027">
    <property type="entry name" value="PspC"/>
</dbReference>
<keyword evidence="9" id="KW-1185">Reference proteome</keyword>
<dbReference type="Proteomes" id="UP000660668">
    <property type="component" value="Unassembled WGS sequence"/>
</dbReference>
<proteinExistence type="predicted"/>
<evidence type="ECO:0000256" key="5">
    <source>
        <dbReference type="ARBA" id="ARBA00023136"/>
    </source>
</evidence>
<sequence length="73" mass="7680">MSTTQHTAPTSTATRRLVRRTDDRMIAGVCSGIADYTGVDVTVVRLAAVVGAVLGFGSLIVAYVVAWLLMPEA</sequence>